<reference evidence="4 5" key="1">
    <citation type="journal article" date="2019" name="G3 (Bethesda)">
        <title>Sequencing of a Wild Apple (Malus baccata) Genome Unravels the Differences Between Cultivated and Wild Apple Species Regarding Disease Resistance and Cold Tolerance.</title>
        <authorList>
            <person name="Chen X."/>
        </authorList>
    </citation>
    <scope>NUCLEOTIDE SEQUENCE [LARGE SCALE GENOMIC DNA]</scope>
    <source>
        <strain evidence="5">cv. Shandingzi</strain>
        <tissue evidence="4">Leaves</tissue>
    </source>
</reference>
<evidence type="ECO:0000256" key="2">
    <source>
        <dbReference type="ARBA" id="ARBA00023295"/>
    </source>
</evidence>
<dbReference type="InterPro" id="IPR000757">
    <property type="entry name" value="Beta-glucanase-like"/>
</dbReference>
<keyword evidence="5" id="KW-1185">Reference proteome</keyword>
<evidence type="ECO:0000313" key="5">
    <source>
        <dbReference type="Proteomes" id="UP000315295"/>
    </source>
</evidence>
<dbReference type="GO" id="GO:0004553">
    <property type="term" value="F:hydrolase activity, hydrolyzing O-glycosyl compounds"/>
    <property type="evidence" value="ECO:0007669"/>
    <property type="project" value="InterPro"/>
</dbReference>
<feature type="non-terminal residue" evidence="4">
    <location>
        <position position="1"/>
    </location>
</feature>
<evidence type="ECO:0000259" key="3">
    <source>
        <dbReference type="Pfam" id="PF00722"/>
    </source>
</evidence>
<dbReference type="InterPro" id="IPR044791">
    <property type="entry name" value="Beta-glucanase/XTH"/>
</dbReference>
<protein>
    <recommendedName>
        <fullName evidence="3">GH16 domain-containing protein</fullName>
    </recommendedName>
</protein>
<keyword evidence="1" id="KW-0378">Hydrolase</keyword>
<dbReference type="GO" id="GO:0005975">
    <property type="term" value="P:carbohydrate metabolic process"/>
    <property type="evidence" value="ECO:0007669"/>
    <property type="project" value="InterPro"/>
</dbReference>
<gene>
    <name evidence="4" type="ORF">C1H46_008225</name>
</gene>
<keyword evidence="2" id="KW-0326">Glycosidase</keyword>
<evidence type="ECO:0000313" key="4">
    <source>
        <dbReference type="EMBL" id="TQE06160.1"/>
    </source>
</evidence>
<dbReference type="InterPro" id="IPR013320">
    <property type="entry name" value="ConA-like_dom_sf"/>
</dbReference>
<dbReference type="STRING" id="106549.A0A540N6P2"/>
<evidence type="ECO:0000256" key="1">
    <source>
        <dbReference type="ARBA" id="ARBA00022801"/>
    </source>
</evidence>
<dbReference type="SUPFAM" id="SSF49899">
    <property type="entry name" value="Concanavalin A-like lectins/glucanases"/>
    <property type="match status" value="1"/>
</dbReference>
<name>A0A540N6P2_MALBA</name>
<feature type="domain" description="GH16" evidence="3">
    <location>
        <begin position="2"/>
        <end position="98"/>
    </location>
</feature>
<proteinExistence type="predicted"/>
<sequence length="100" mass="11513">TLSLPTTTSGYGFGSYLNYSSGFFHTRIKIPRNNARVMTIFFYLMSKANSSQCDELDFEFLGHIEGQRITLHTNIKGVGDKEQRINLWFDLAANFHDFHD</sequence>
<dbReference type="Pfam" id="PF00722">
    <property type="entry name" value="Glyco_hydro_16"/>
    <property type="match status" value="1"/>
</dbReference>
<dbReference type="AlphaFoldDB" id="A0A540N6P2"/>
<organism evidence="4 5">
    <name type="scientific">Malus baccata</name>
    <name type="common">Siberian crab apple</name>
    <name type="synonym">Pyrus baccata</name>
    <dbReference type="NCBI Taxonomy" id="106549"/>
    <lineage>
        <taxon>Eukaryota</taxon>
        <taxon>Viridiplantae</taxon>
        <taxon>Streptophyta</taxon>
        <taxon>Embryophyta</taxon>
        <taxon>Tracheophyta</taxon>
        <taxon>Spermatophyta</taxon>
        <taxon>Magnoliopsida</taxon>
        <taxon>eudicotyledons</taxon>
        <taxon>Gunneridae</taxon>
        <taxon>Pentapetalae</taxon>
        <taxon>rosids</taxon>
        <taxon>fabids</taxon>
        <taxon>Rosales</taxon>
        <taxon>Rosaceae</taxon>
        <taxon>Amygdaloideae</taxon>
        <taxon>Maleae</taxon>
        <taxon>Malus</taxon>
    </lineage>
</organism>
<accession>A0A540N6P2</accession>
<comment type="caution">
    <text evidence="4">The sequence shown here is derived from an EMBL/GenBank/DDBJ whole genome shotgun (WGS) entry which is preliminary data.</text>
</comment>
<dbReference type="PANTHER" id="PTHR31062">
    <property type="entry name" value="XYLOGLUCAN ENDOTRANSGLUCOSYLASE/HYDROLASE PROTEIN 8-RELATED"/>
    <property type="match status" value="1"/>
</dbReference>
<dbReference type="EMBL" id="VIEB01000109">
    <property type="protein sequence ID" value="TQE06160.1"/>
    <property type="molecule type" value="Genomic_DNA"/>
</dbReference>
<dbReference type="Gene3D" id="2.60.120.200">
    <property type="match status" value="1"/>
</dbReference>
<dbReference type="Proteomes" id="UP000315295">
    <property type="component" value="Unassembled WGS sequence"/>
</dbReference>